<accession>A0A371CJR2</accession>
<dbReference type="OrthoDB" id="2753628at2759"/>
<sequence length="228" mass="25916">MNIQYPAEHAHTDESRAEGRTQQYPVTRFAAVVGVQYALTNDKRPVATFRVGGVMLNELYPGEVAIIVVGGSYEHTVDSMMISYSMEIISDNPRQEVRFSARVRSSEELKSWTYLRFADRTVYTRFNRILWASYDKVTAREMLVQTRLSEIAYDLPSNFTKYCRQYLGEGYFDTLPDEDSDTEGTIAECTGENAQSGVAGDEGSGEDEEEELDEEDELIPVVYPDEMF</sequence>
<evidence type="ECO:0000313" key="3">
    <source>
        <dbReference type="Proteomes" id="UP000256964"/>
    </source>
</evidence>
<evidence type="ECO:0000256" key="1">
    <source>
        <dbReference type="SAM" id="MobiDB-lite"/>
    </source>
</evidence>
<organism evidence="2 3">
    <name type="scientific">Lentinus brumalis</name>
    <dbReference type="NCBI Taxonomy" id="2498619"/>
    <lineage>
        <taxon>Eukaryota</taxon>
        <taxon>Fungi</taxon>
        <taxon>Dikarya</taxon>
        <taxon>Basidiomycota</taxon>
        <taxon>Agaricomycotina</taxon>
        <taxon>Agaricomycetes</taxon>
        <taxon>Polyporales</taxon>
        <taxon>Polyporaceae</taxon>
        <taxon>Lentinus</taxon>
    </lineage>
</organism>
<feature type="region of interest" description="Disordered" evidence="1">
    <location>
        <begin position="177"/>
        <end position="228"/>
    </location>
</feature>
<protein>
    <submittedName>
        <fullName evidence="2">Uncharacterized protein</fullName>
    </submittedName>
</protein>
<dbReference type="AlphaFoldDB" id="A0A371CJR2"/>
<name>A0A371CJR2_9APHY</name>
<feature type="compositionally biased region" description="Acidic residues" evidence="1">
    <location>
        <begin position="203"/>
        <end position="218"/>
    </location>
</feature>
<proteinExistence type="predicted"/>
<keyword evidence="3" id="KW-1185">Reference proteome</keyword>
<gene>
    <name evidence="2" type="ORF">OH76DRAFT_1490236</name>
</gene>
<reference evidence="2 3" key="1">
    <citation type="journal article" date="2018" name="Biotechnol. Biofuels">
        <title>Integrative visual omics of the white-rot fungus Polyporus brumalis exposes the biotechnological potential of its oxidative enzymes for delignifying raw plant biomass.</title>
        <authorList>
            <person name="Miyauchi S."/>
            <person name="Rancon A."/>
            <person name="Drula E."/>
            <person name="Hage H."/>
            <person name="Chaduli D."/>
            <person name="Favel A."/>
            <person name="Grisel S."/>
            <person name="Henrissat B."/>
            <person name="Herpoel-Gimbert I."/>
            <person name="Ruiz-Duenas F.J."/>
            <person name="Chevret D."/>
            <person name="Hainaut M."/>
            <person name="Lin J."/>
            <person name="Wang M."/>
            <person name="Pangilinan J."/>
            <person name="Lipzen A."/>
            <person name="Lesage-Meessen L."/>
            <person name="Navarro D."/>
            <person name="Riley R."/>
            <person name="Grigoriev I.V."/>
            <person name="Zhou S."/>
            <person name="Raouche S."/>
            <person name="Rosso M.N."/>
        </authorList>
    </citation>
    <scope>NUCLEOTIDE SEQUENCE [LARGE SCALE GENOMIC DNA]</scope>
    <source>
        <strain evidence="2 3">BRFM 1820</strain>
    </source>
</reference>
<evidence type="ECO:0000313" key="2">
    <source>
        <dbReference type="EMBL" id="RDX40500.1"/>
    </source>
</evidence>
<dbReference type="Proteomes" id="UP000256964">
    <property type="component" value="Unassembled WGS sequence"/>
</dbReference>
<feature type="compositionally biased region" description="Basic and acidic residues" evidence="1">
    <location>
        <begin position="8"/>
        <end position="19"/>
    </location>
</feature>
<dbReference type="EMBL" id="KZ857552">
    <property type="protein sequence ID" value="RDX40500.1"/>
    <property type="molecule type" value="Genomic_DNA"/>
</dbReference>
<feature type="region of interest" description="Disordered" evidence="1">
    <location>
        <begin position="1"/>
        <end position="21"/>
    </location>
</feature>